<comment type="caution">
    <text evidence="3">The sequence shown here is derived from an EMBL/GenBank/DDBJ whole genome shotgun (WGS) entry which is preliminary data.</text>
</comment>
<dbReference type="EMBL" id="MHTW01000028">
    <property type="protein sequence ID" value="OHA66635.1"/>
    <property type="molecule type" value="Genomic_DNA"/>
</dbReference>
<dbReference type="PANTHER" id="PTHR10559:SF18">
    <property type="entry name" value="TRANSCOBALAMIN II"/>
    <property type="match status" value="1"/>
</dbReference>
<accession>A0A1G2R181</accession>
<evidence type="ECO:0000256" key="1">
    <source>
        <dbReference type="SAM" id="Phobius"/>
    </source>
</evidence>
<dbReference type="GO" id="GO:0031419">
    <property type="term" value="F:cobalamin binding"/>
    <property type="evidence" value="ECO:0007669"/>
    <property type="project" value="TreeGrafter"/>
</dbReference>
<dbReference type="InterPro" id="IPR027954">
    <property type="entry name" value="Transcobalamin-like_C"/>
</dbReference>
<reference evidence="3 4" key="1">
    <citation type="journal article" date="2016" name="Nat. Commun.">
        <title>Thousands of microbial genomes shed light on interconnected biogeochemical processes in an aquifer system.</title>
        <authorList>
            <person name="Anantharaman K."/>
            <person name="Brown C.T."/>
            <person name="Hug L.A."/>
            <person name="Sharon I."/>
            <person name="Castelle C.J."/>
            <person name="Probst A.J."/>
            <person name="Thomas B.C."/>
            <person name="Singh A."/>
            <person name="Wilkins M.J."/>
            <person name="Karaoz U."/>
            <person name="Brodie E.L."/>
            <person name="Williams K.H."/>
            <person name="Hubbard S.S."/>
            <person name="Banfield J.F."/>
        </authorList>
    </citation>
    <scope>NUCLEOTIDE SEQUENCE [LARGE SCALE GENOMIC DNA]</scope>
</reference>
<dbReference type="Proteomes" id="UP000176901">
    <property type="component" value="Unassembled WGS sequence"/>
</dbReference>
<dbReference type="GO" id="GO:0015889">
    <property type="term" value="P:cobalamin transport"/>
    <property type="evidence" value="ECO:0007669"/>
    <property type="project" value="TreeGrafter"/>
</dbReference>
<name>A0A1G2R181_9BACT</name>
<dbReference type="GO" id="GO:0005615">
    <property type="term" value="C:extracellular space"/>
    <property type="evidence" value="ECO:0007669"/>
    <property type="project" value="TreeGrafter"/>
</dbReference>
<keyword evidence="1" id="KW-1133">Transmembrane helix</keyword>
<dbReference type="InterPro" id="IPR051588">
    <property type="entry name" value="Cobalamin_Transport"/>
</dbReference>
<dbReference type="STRING" id="1802451.A3C82_02040"/>
<dbReference type="PANTHER" id="PTHR10559">
    <property type="entry name" value="TRANSCOBALAMIN-1/GASTRIC INTRINSIC FACTOR"/>
    <property type="match status" value="1"/>
</dbReference>
<evidence type="ECO:0000313" key="3">
    <source>
        <dbReference type="EMBL" id="OHA66635.1"/>
    </source>
</evidence>
<evidence type="ECO:0000259" key="2">
    <source>
        <dbReference type="Pfam" id="PF14478"/>
    </source>
</evidence>
<organism evidence="3 4">
    <name type="scientific">Candidatus Wildermuthbacteria bacterium RIFCSPHIGHO2_02_FULL_47_12</name>
    <dbReference type="NCBI Taxonomy" id="1802451"/>
    <lineage>
        <taxon>Bacteria</taxon>
        <taxon>Candidatus Wildermuthiibacteriota</taxon>
    </lineage>
</organism>
<evidence type="ECO:0000313" key="4">
    <source>
        <dbReference type="Proteomes" id="UP000176901"/>
    </source>
</evidence>
<proteinExistence type="predicted"/>
<feature type="domain" description="Transcobalamin-like C-terminal" evidence="2">
    <location>
        <begin position="74"/>
        <end position="149"/>
    </location>
</feature>
<gene>
    <name evidence="3" type="ORF">A3C82_02040</name>
</gene>
<dbReference type="Pfam" id="PF14478">
    <property type="entry name" value="DUF4430"/>
    <property type="match status" value="1"/>
</dbReference>
<dbReference type="AlphaFoldDB" id="A0A1G2R181"/>
<protein>
    <recommendedName>
        <fullName evidence="2">Transcobalamin-like C-terminal domain-containing protein</fullName>
    </recommendedName>
</protein>
<keyword evidence="1" id="KW-0812">Transmembrane</keyword>
<keyword evidence="1" id="KW-0472">Membrane</keyword>
<sequence>MLFVLINFQDFFGMRPLPLILFGILIGLVTLGIISGDKTNTDVLPLQEFQEQENLLEATLAVGEKTYVLSLPEDSSVYDLMAKAQEISGFQFRGQEFPGLGFFIQEINGLEQSPRLGKYWIYYINGKKAEVGISAYRVNNHDTILWNYEDEE</sequence>
<feature type="transmembrane region" description="Helical" evidence="1">
    <location>
        <begin position="12"/>
        <end position="34"/>
    </location>
</feature>
<dbReference type="Gene3D" id="2.170.130.30">
    <property type="match status" value="1"/>
</dbReference>